<proteinExistence type="inferred from homology"/>
<dbReference type="EMBL" id="FR845719">
    <property type="protein sequence ID" value="CCA53921.1"/>
    <property type="molecule type" value="Genomic_DNA"/>
</dbReference>
<dbReference type="Proteomes" id="UP000006854">
    <property type="component" value="Chromosome"/>
</dbReference>
<accession>F2R8K3</accession>
<comment type="similarity">
    <text evidence="1 7">Belongs to the cytochrome P450 family.</text>
</comment>
<dbReference type="KEGG" id="sve:SVEN_0634"/>
<dbReference type="GO" id="GO:0005506">
    <property type="term" value="F:iron ion binding"/>
    <property type="evidence" value="ECO:0007669"/>
    <property type="project" value="InterPro"/>
</dbReference>
<feature type="compositionally biased region" description="Polar residues" evidence="8">
    <location>
        <begin position="8"/>
        <end position="20"/>
    </location>
</feature>
<dbReference type="PRINTS" id="PR00359">
    <property type="entry name" value="BP450"/>
</dbReference>
<name>F2R8K3_STRVP</name>
<dbReference type="HOGENOM" id="CLU_033716_1_0_11"/>
<dbReference type="FunFam" id="1.10.630.10:FF:000018">
    <property type="entry name" value="Cytochrome P450 monooxygenase"/>
    <property type="match status" value="1"/>
</dbReference>
<feature type="region of interest" description="Disordered" evidence="8">
    <location>
        <begin position="1"/>
        <end position="36"/>
    </location>
</feature>
<dbReference type="InterPro" id="IPR002397">
    <property type="entry name" value="Cyt_P450_B"/>
</dbReference>
<sequence>MKPEDMTDPTQEPDSRQNSSPAHPPHPAYAAHPAHPPHPAYAAYAALRSTCPVRPAPGTGERPGFLVTGYAEAREALGDSRLSKDTAAFFAGKGSRRRLHPAVAHTMLASDPPRHTRLRKLVTRAFTTGAVAELRPFIARVTDELLDQWPDGEPFDVVAGLAVPLPVIVICRLLGIPQHDRPEVQRWSGQLFAAGRPDVVDAASHALAEYMTGLIATKRRDPGGSLLDRLVVARDGDDRLSEEELVSLAVLLLVAGHETTTNTLGNALLALLQHPAALARLGADPDGVPAALDELLRFDSAVSTATFRFTTEPVTLGGTDIPAGVPVLIALGAANRDPVRFPAPDRLDLDRDASAHLAFGHGIHRCVGAPLARAETEIALRALLTRFPGIRLAVPPDELTWRPTRLVRGLESLPVLASTP</sequence>
<evidence type="ECO:0000256" key="2">
    <source>
        <dbReference type="ARBA" id="ARBA00022617"/>
    </source>
</evidence>
<evidence type="ECO:0000256" key="8">
    <source>
        <dbReference type="SAM" id="MobiDB-lite"/>
    </source>
</evidence>
<dbReference type="InterPro" id="IPR017972">
    <property type="entry name" value="Cyt_P450_CS"/>
</dbReference>
<dbReference type="PROSITE" id="PS00086">
    <property type="entry name" value="CYTOCHROME_P450"/>
    <property type="match status" value="1"/>
</dbReference>
<organism evidence="9 10">
    <name type="scientific">Streptomyces venezuelae (strain ATCC 10712 / CBS 650.69 / DSM 40230 / JCM 4526 / NBRC 13096 / PD 04745)</name>
    <dbReference type="NCBI Taxonomy" id="953739"/>
    <lineage>
        <taxon>Bacteria</taxon>
        <taxon>Bacillati</taxon>
        <taxon>Actinomycetota</taxon>
        <taxon>Actinomycetes</taxon>
        <taxon>Kitasatosporales</taxon>
        <taxon>Streptomycetaceae</taxon>
        <taxon>Streptomyces</taxon>
    </lineage>
</organism>
<protein>
    <submittedName>
        <fullName evidence="9">Putative cytochrome P450 hydroxylase</fullName>
    </submittedName>
</protein>
<dbReference type="PATRIC" id="fig|953739.5.peg.2681"/>
<dbReference type="GO" id="GO:0004497">
    <property type="term" value="F:monooxygenase activity"/>
    <property type="evidence" value="ECO:0007669"/>
    <property type="project" value="UniProtKB-KW"/>
</dbReference>
<keyword evidence="2 7" id="KW-0349">Heme</keyword>
<keyword evidence="6 7" id="KW-0503">Monooxygenase</keyword>
<evidence type="ECO:0000256" key="7">
    <source>
        <dbReference type="RuleBase" id="RU000461"/>
    </source>
</evidence>
<dbReference type="eggNOG" id="COG2124">
    <property type="taxonomic scope" value="Bacteria"/>
</dbReference>
<dbReference type="AlphaFoldDB" id="F2R8K3"/>
<evidence type="ECO:0000313" key="10">
    <source>
        <dbReference type="Proteomes" id="UP000006854"/>
    </source>
</evidence>
<keyword evidence="10" id="KW-1185">Reference proteome</keyword>
<dbReference type="GO" id="GO:0016705">
    <property type="term" value="F:oxidoreductase activity, acting on paired donors, with incorporation or reduction of molecular oxygen"/>
    <property type="evidence" value="ECO:0007669"/>
    <property type="project" value="InterPro"/>
</dbReference>
<evidence type="ECO:0000313" key="9">
    <source>
        <dbReference type="EMBL" id="CCA53921.1"/>
    </source>
</evidence>
<dbReference type="STRING" id="953739.SVEN_0634"/>
<keyword evidence="4 7" id="KW-0560">Oxidoreductase</keyword>
<keyword evidence="5 7" id="KW-0408">Iron</keyword>
<dbReference type="PANTHER" id="PTHR46696:SF1">
    <property type="entry name" value="CYTOCHROME P450 YJIB-RELATED"/>
    <property type="match status" value="1"/>
</dbReference>
<gene>
    <name evidence="9" type="ordered locus">SVEN_0634</name>
</gene>
<evidence type="ECO:0000256" key="6">
    <source>
        <dbReference type="ARBA" id="ARBA00023033"/>
    </source>
</evidence>
<evidence type="ECO:0000256" key="1">
    <source>
        <dbReference type="ARBA" id="ARBA00010617"/>
    </source>
</evidence>
<dbReference type="CDD" id="cd11029">
    <property type="entry name" value="CYP107-like"/>
    <property type="match status" value="1"/>
</dbReference>
<dbReference type="SUPFAM" id="SSF48264">
    <property type="entry name" value="Cytochrome P450"/>
    <property type="match status" value="1"/>
</dbReference>
<dbReference type="Pfam" id="PF00067">
    <property type="entry name" value="p450"/>
    <property type="match status" value="2"/>
</dbReference>
<dbReference type="GO" id="GO:0020037">
    <property type="term" value="F:heme binding"/>
    <property type="evidence" value="ECO:0007669"/>
    <property type="project" value="InterPro"/>
</dbReference>
<dbReference type="PANTHER" id="PTHR46696">
    <property type="entry name" value="P450, PUTATIVE (EUROFUNG)-RELATED"/>
    <property type="match status" value="1"/>
</dbReference>
<reference evidence="9 10" key="1">
    <citation type="journal article" date="2011" name="BMC Genomics">
        <title>Genome-wide analysis of the role of GlnR in Streptomyces venezuelae provides new insights into global nitrogen regulation in actinomycetes.</title>
        <authorList>
            <person name="Pullan S.T."/>
            <person name="Bibb M.J."/>
            <person name="Merrick M."/>
        </authorList>
    </citation>
    <scope>NUCLEOTIDE SEQUENCE [LARGE SCALE GENOMIC DNA]</scope>
    <source>
        <strain evidence="10">ATCC 10712 / CBS 650.69 / DSM 40230 / JCM 4526 / NBRC 13096 / PD 04745</strain>
    </source>
</reference>
<dbReference type="PRINTS" id="PR00385">
    <property type="entry name" value="P450"/>
</dbReference>
<dbReference type="Gene3D" id="1.10.630.10">
    <property type="entry name" value="Cytochrome P450"/>
    <property type="match status" value="1"/>
</dbReference>
<evidence type="ECO:0000256" key="3">
    <source>
        <dbReference type="ARBA" id="ARBA00022723"/>
    </source>
</evidence>
<dbReference type="InterPro" id="IPR036396">
    <property type="entry name" value="Cyt_P450_sf"/>
</dbReference>
<evidence type="ECO:0000256" key="5">
    <source>
        <dbReference type="ARBA" id="ARBA00023004"/>
    </source>
</evidence>
<evidence type="ECO:0000256" key="4">
    <source>
        <dbReference type="ARBA" id="ARBA00023002"/>
    </source>
</evidence>
<keyword evidence="3 7" id="KW-0479">Metal-binding</keyword>
<dbReference type="InterPro" id="IPR001128">
    <property type="entry name" value="Cyt_P450"/>
</dbReference>